<dbReference type="Gene3D" id="3.30.565.60">
    <property type="match status" value="1"/>
</dbReference>
<evidence type="ECO:0000313" key="2">
    <source>
        <dbReference type="EMBL" id="AUB59761.1"/>
    </source>
</evidence>
<dbReference type="InterPro" id="IPR007421">
    <property type="entry name" value="Schlafen_AlbA_2_dom"/>
</dbReference>
<dbReference type="PANTHER" id="PTHR30595:SF6">
    <property type="entry name" value="SCHLAFEN ALBA-2 DOMAIN-CONTAINING PROTEIN"/>
    <property type="match status" value="1"/>
</dbReference>
<dbReference type="RefSeq" id="WP_100907745.1">
    <property type="nucleotide sequence ID" value="NZ_CP017768.1"/>
</dbReference>
<dbReference type="PANTHER" id="PTHR30595">
    <property type="entry name" value="GLPR-RELATED TRANSCRIPTIONAL REPRESSOR"/>
    <property type="match status" value="1"/>
</dbReference>
<name>A0A2H4VNU0_9EURY</name>
<dbReference type="Proteomes" id="UP000232631">
    <property type="component" value="Chromosome"/>
</dbReference>
<organism evidence="2 3">
    <name type="scientific">Methanobacterium subterraneum</name>
    <dbReference type="NCBI Taxonomy" id="59277"/>
    <lineage>
        <taxon>Archaea</taxon>
        <taxon>Methanobacteriati</taxon>
        <taxon>Methanobacteriota</taxon>
        <taxon>Methanomada group</taxon>
        <taxon>Methanobacteria</taxon>
        <taxon>Methanobacteriales</taxon>
        <taxon>Methanobacteriaceae</taxon>
        <taxon>Methanobacterium</taxon>
    </lineage>
</organism>
<dbReference type="EMBL" id="CP017768">
    <property type="protein sequence ID" value="AUB59761.1"/>
    <property type="molecule type" value="Genomic_DNA"/>
</dbReference>
<dbReference type="Pfam" id="PF13749">
    <property type="entry name" value="HATPase_c_4"/>
    <property type="match status" value="1"/>
</dbReference>
<evidence type="ECO:0000259" key="1">
    <source>
        <dbReference type="Pfam" id="PF04326"/>
    </source>
</evidence>
<dbReference type="InterPro" id="IPR036388">
    <property type="entry name" value="WH-like_DNA-bd_sf"/>
</dbReference>
<accession>A0A2H4VNU0</accession>
<protein>
    <submittedName>
        <fullName evidence="2">Transcriptional regulator</fullName>
    </submittedName>
</protein>
<gene>
    <name evidence="2" type="ORF">BK009_03170</name>
</gene>
<sequence>MNFSRILKKGQGLQVEFTDFMSENGFKTISAFSNSEGGTLFCGVSDAGEIVGFDCNDQLLRTITHKIMDKMGIHPTFSCFDWDDKEILMIIVKKSPNPISYNGRYYKRANSITTPIPGDELKDFFLQGSNWDGLTNDYSVDEIDEESVGRFIRRAVNKGRLVADDTEDISEILLKLNLLVDGKLTNAALILFGKDPQKYFTNALVRVLRFKDEVNVSDRRIKGNLFRQAEEAEEAIKNSINVKLEIKGKLTRDEIWDYPLEAIREALINSIVHRDYFKYSIQSQIKIFDDHIWFFNPGELFGGITIEKLKNTHPSSTRNPLISEMFFKAGLVEVHGSGIQRMIQSLKGAGLPEPDFKEEFAGFSVYMKKNVFDKEYLKSLGLNNSQIQAIAYIQDHGSLTMSDFLRISHGINERTLRRYLADLVDKKLIRAIGEKKGRRYELF</sequence>
<reference evidence="2 3" key="1">
    <citation type="submission" date="2016-10" db="EMBL/GenBank/DDBJ databases">
        <title>Comparative genomics between deep and shallow subseafloor isolates.</title>
        <authorList>
            <person name="Ishii S."/>
            <person name="Miller J.R."/>
            <person name="Sutton G."/>
            <person name="Suzuki S."/>
            <person name="Methe B."/>
            <person name="Inagaki F."/>
            <person name="Imachi H."/>
        </authorList>
    </citation>
    <scope>NUCLEOTIDE SEQUENCE [LARGE SCALE GENOMIC DNA]</scope>
    <source>
        <strain evidence="2 3">A8p</strain>
    </source>
</reference>
<proteinExistence type="predicted"/>
<keyword evidence="3" id="KW-1185">Reference proteome</keyword>
<feature type="domain" description="Schlafen AlbA-2" evidence="1">
    <location>
        <begin position="15"/>
        <end position="115"/>
    </location>
</feature>
<dbReference type="InterPro" id="IPR038475">
    <property type="entry name" value="RecG_C_sf"/>
</dbReference>
<dbReference type="Pfam" id="PF04326">
    <property type="entry name" value="SLFN_AlbA_2"/>
    <property type="match status" value="1"/>
</dbReference>
<dbReference type="SUPFAM" id="SSF46785">
    <property type="entry name" value="Winged helix' DNA-binding domain"/>
    <property type="match status" value="1"/>
</dbReference>
<dbReference type="Gene3D" id="3.30.950.30">
    <property type="entry name" value="Schlafen, AAA domain"/>
    <property type="match status" value="1"/>
</dbReference>
<dbReference type="InterPro" id="IPR036390">
    <property type="entry name" value="WH_DNA-bd_sf"/>
</dbReference>
<dbReference type="AlphaFoldDB" id="A0A2H4VNU0"/>
<dbReference type="GeneID" id="35124542"/>
<dbReference type="Gene3D" id="1.10.10.10">
    <property type="entry name" value="Winged helix-like DNA-binding domain superfamily/Winged helix DNA-binding domain"/>
    <property type="match status" value="1"/>
</dbReference>
<dbReference type="KEGG" id="msub:BK009_03170"/>
<evidence type="ECO:0000313" key="3">
    <source>
        <dbReference type="Proteomes" id="UP000232631"/>
    </source>
</evidence>
<dbReference type="InterPro" id="IPR038461">
    <property type="entry name" value="Schlafen_AlbA_2_dom_sf"/>
</dbReference>